<dbReference type="PANTHER" id="PTHR30574:SF1">
    <property type="entry name" value="SULPHUR TRANSPORT DOMAIN-CONTAINING PROTEIN"/>
    <property type="match status" value="1"/>
</dbReference>
<name>A0A7I9XTC7_9MYCO</name>
<reference evidence="10 11" key="1">
    <citation type="journal article" date="2019" name="Emerg. Microbes Infect.">
        <title>Comprehensive subspecies identification of 175 nontuberculous mycobacteria species based on 7547 genomic profiles.</title>
        <authorList>
            <person name="Matsumoto Y."/>
            <person name="Kinjo T."/>
            <person name="Motooka D."/>
            <person name="Nabeya D."/>
            <person name="Jung N."/>
            <person name="Uechi K."/>
            <person name="Horii T."/>
            <person name="Iida T."/>
            <person name="Fujita J."/>
            <person name="Nakamura S."/>
        </authorList>
    </citation>
    <scope>NUCLEOTIDE SEQUENCE [LARGE SCALE GENOMIC DNA]</scope>
    <source>
        <strain evidence="10 11">JCM 17322</strain>
    </source>
</reference>
<dbReference type="PANTHER" id="PTHR30574">
    <property type="entry name" value="INNER MEMBRANE PROTEIN YEDE"/>
    <property type="match status" value="1"/>
</dbReference>
<feature type="transmembrane region" description="Helical" evidence="9">
    <location>
        <begin position="50"/>
        <end position="71"/>
    </location>
</feature>
<feature type="transmembrane region" description="Helical" evidence="9">
    <location>
        <begin position="83"/>
        <end position="107"/>
    </location>
</feature>
<dbReference type="AlphaFoldDB" id="A0A7I9XTC7"/>
<evidence type="ECO:0000256" key="1">
    <source>
        <dbReference type="ARBA" id="ARBA00004429"/>
    </source>
</evidence>
<evidence type="ECO:0000256" key="8">
    <source>
        <dbReference type="ARBA" id="ARBA00035655"/>
    </source>
</evidence>
<feature type="transmembrane region" description="Helical" evidence="9">
    <location>
        <begin position="167"/>
        <end position="187"/>
    </location>
</feature>
<feature type="transmembrane region" description="Helical" evidence="9">
    <location>
        <begin position="346"/>
        <end position="364"/>
    </location>
</feature>
<evidence type="ECO:0000256" key="9">
    <source>
        <dbReference type="SAM" id="Phobius"/>
    </source>
</evidence>
<protein>
    <recommendedName>
        <fullName evidence="12">Sulphur transport domain-containing protein</fullName>
    </recommendedName>
</protein>
<dbReference type="Pfam" id="PF04143">
    <property type="entry name" value="Sulf_transp"/>
    <property type="match status" value="1"/>
</dbReference>
<evidence type="ECO:0000256" key="3">
    <source>
        <dbReference type="ARBA" id="ARBA00022475"/>
    </source>
</evidence>
<feature type="transmembrane region" description="Helical" evidence="9">
    <location>
        <begin position="307"/>
        <end position="325"/>
    </location>
</feature>
<keyword evidence="11" id="KW-1185">Reference proteome</keyword>
<dbReference type="GO" id="GO:0005886">
    <property type="term" value="C:plasma membrane"/>
    <property type="evidence" value="ECO:0007669"/>
    <property type="project" value="UniProtKB-SubCell"/>
</dbReference>
<feature type="transmembrane region" description="Helical" evidence="9">
    <location>
        <begin position="251"/>
        <end position="271"/>
    </location>
</feature>
<evidence type="ECO:0000256" key="4">
    <source>
        <dbReference type="ARBA" id="ARBA00022519"/>
    </source>
</evidence>
<comment type="similarity">
    <text evidence="8">Belongs to the TsuA/YedE (TC 9.B.102) family.</text>
</comment>
<organism evidence="10 11">
    <name type="scientific">Mycobacterium botniense</name>
    <dbReference type="NCBI Taxonomy" id="84962"/>
    <lineage>
        <taxon>Bacteria</taxon>
        <taxon>Bacillati</taxon>
        <taxon>Actinomycetota</taxon>
        <taxon>Actinomycetes</taxon>
        <taxon>Mycobacteriales</taxon>
        <taxon>Mycobacteriaceae</taxon>
        <taxon>Mycobacterium</taxon>
    </lineage>
</organism>
<accession>A0A7I9XTC7</accession>
<keyword evidence="7 9" id="KW-0472">Membrane</keyword>
<keyword evidence="5 9" id="KW-0812">Transmembrane</keyword>
<comment type="caution">
    <text evidence="10">The sequence shown here is derived from an EMBL/GenBank/DDBJ whole genome shotgun (WGS) entry which is preliminary data.</text>
</comment>
<feature type="transmembrane region" description="Helical" evidence="9">
    <location>
        <begin position="15"/>
        <end position="34"/>
    </location>
</feature>
<keyword evidence="4" id="KW-0997">Cell inner membrane</keyword>
<evidence type="ECO:0000313" key="10">
    <source>
        <dbReference type="EMBL" id="GFG73259.1"/>
    </source>
</evidence>
<proteinExistence type="inferred from homology"/>
<dbReference type="InterPro" id="IPR007272">
    <property type="entry name" value="Sulf_transp_TsuA/YedE"/>
</dbReference>
<evidence type="ECO:0000256" key="5">
    <source>
        <dbReference type="ARBA" id="ARBA00022692"/>
    </source>
</evidence>
<evidence type="ECO:0000313" key="11">
    <source>
        <dbReference type="Proteomes" id="UP000465361"/>
    </source>
</evidence>
<evidence type="ECO:0000256" key="6">
    <source>
        <dbReference type="ARBA" id="ARBA00022989"/>
    </source>
</evidence>
<evidence type="ECO:0000256" key="7">
    <source>
        <dbReference type="ARBA" id="ARBA00023136"/>
    </source>
</evidence>
<dbReference type="Proteomes" id="UP000465361">
    <property type="component" value="Unassembled WGS sequence"/>
</dbReference>
<feature type="transmembrane region" description="Helical" evidence="9">
    <location>
        <begin position="119"/>
        <end position="137"/>
    </location>
</feature>
<dbReference type="EMBL" id="BLKW01000002">
    <property type="protein sequence ID" value="GFG73259.1"/>
    <property type="molecule type" value="Genomic_DNA"/>
</dbReference>
<evidence type="ECO:0000256" key="2">
    <source>
        <dbReference type="ARBA" id="ARBA00022448"/>
    </source>
</evidence>
<keyword evidence="3" id="KW-1003">Cell membrane</keyword>
<keyword evidence="2" id="KW-0813">Transport</keyword>
<feature type="transmembrane region" description="Helical" evidence="9">
    <location>
        <begin position="384"/>
        <end position="402"/>
    </location>
</feature>
<gene>
    <name evidence="10" type="ORF">MBOT_06240</name>
</gene>
<sequence>MVGAGEPMIAVTAPLWVGLVVGMLFGGIGELWGIGNPETLIRLARWQDRLVVGCIAIVCAIGAVSVYGLYALGFSMHFSPKPIYVVGVVIGGLLFGAGMAISGYVPGSELMALGEGRQDAFYAFPGGLLGAAAWTVLYQTGLGDWLVHTADYGDLVVSGSIHQIRPAFTLLVAIAYAIALLAVAALLPRYRGGTNFVTQMLRGKTNQQDREWTADTATYLAEGGLGQPTSGWLQNIVADVPTSNFYSRVKLGTNIFVGIVITLAIFLHQIFGESTTYSWFAGHLFLSDFAYSKLVFREIGWEPFSDIGTFLGALISALFVSRYFQNFRPVIPPSWRNRFGPSQSKRAVGSFAGFFLLMFGARMADGCTSGHILSGGVQMAVSAWVFAIAVFIAMIGTARIVYGNASVKVSG</sequence>
<evidence type="ECO:0008006" key="12">
    <source>
        <dbReference type="Google" id="ProtNLM"/>
    </source>
</evidence>
<keyword evidence="6 9" id="KW-1133">Transmembrane helix</keyword>
<comment type="subcellular location">
    <subcellularLocation>
        <location evidence="1">Cell inner membrane</location>
        <topology evidence="1">Multi-pass membrane protein</topology>
    </subcellularLocation>
</comment>